<dbReference type="EMBL" id="CAJNOK010054442">
    <property type="protein sequence ID" value="CAF1615780.1"/>
    <property type="molecule type" value="Genomic_DNA"/>
</dbReference>
<dbReference type="Proteomes" id="UP000677228">
    <property type="component" value="Unassembled WGS sequence"/>
</dbReference>
<comment type="caution">
    <text evidence="3">The sequence shown here is derived from an EMBL/GenBank/DDBJ whole genome shotgun (WGS) entry which is preliminary data.</text>
</comment>
<protein>
    <submittedName>
        <fullName evidence="3">Uncharacterized protein</fullName>
    </submittedName>
</protein>
<proteinExistence type="predicted"/>
<dbReference type="Proteomes" id="UP000682733">
    <property type="component" value="Unassembled WGS sequence"/>
</dbReference>
<evidence type="ECO:0000256" key="1">
    <source>
        <dbReference type="SAM" id="MobiDB-lite"/>
    </source>
</evidence>
<evidence type="ECO:0000313" key="3">
    <source>
        <dbReference type="EMBL" id="CAF4432102.1"/>
    </source>
</evidence>
<feature type="region of interest" description="Disordered" evidence="1">
    <location>
        <begin position="15"/>
        <end position="91"/>
    </location>
</feature>
<feature type="compositionally biased region" description="Low complexity" evidence="1">
    <location>
        <begin position="35"/>
        <end position="45"/>
    </location>
</feature>
<reference evidence="3" key="1">
    <citation type="submission" date="2021-02" db="EMBL/GenBank/DDBJ databases">
        <authorList>
            <person name="Nowell W R."/>
        </authorList>
    </citation>
    <scope>NUCLEOTIDE SEQUENCE</scope>
</reference>
<dbReference type="AlphaFoldDB" id="A0A8S2W4D8"/>
<sequence>RQARSIPCHLQHRVCNQKQRQRQRSRSLTKHRPLNNTNTNANVHNWIDNSQRRSPTSTITSSKEETTYNEDNDEEEAAHFSPRSTPTTTFNVPRNRKLILSSSDFKQSLCELENRNHHKITVNDMPFQQQQQELVEVRDVTNPNLRSKFGF</sequence>
<name>A0A8S2W4D8_9BILA</name>
<accession>A0A8S2W4D8</accession>
<dbReference type="EMBL" id="CAJOBA010078989">
    <property type="protein sequence ID" value="CAF4432102.1"/>
    <property type="molecule type" value="Genomic_DNA"/>
</dbReference>
<evidence type="ECO:0000313" key="2">
    <source>
        <dbReference type="EMBL" id="CAF1615780.1"/>
    </source>
</evidence>
<evidence type="ECO:0000313" key="4">
    <source>
        <dbReference type="Proteomes" id="UP000682733"/>
    </source>
</evidence>
<feature type="compositionally biased region" description="Basic residues" evidence="1">
    <location>
        <begin position="19"/>
        <end position="33"/>
    </location>
</feature>
<feature type="non-terminal residue" evidence="3">
    <location>
        <position position="1"/>
    </location>
</feature>
<feature type="compositionally biased region" description="Acidic residues" evidence="1">
    <location>
        <begin position="67"/>
        <end position="76"/>
    </location>
</feature>
<feature type="non-terminal residue" evidence="3">
    <location>
        <position position="151"/>
    </location>
</feature>
<feature type="compositionally biased region" description="Polar residues" evidence="1">
    <location>
        <begin position="82"/>
        <end position="91"/>
    </location>
</feature>
<gene>
    <name evidence="2" type="ORF">OVA965_LOCUS42899</name>
    <name evidence="3" type="ORF">TMI583_LOCUS44954</name>
</gene>
<organism evidence="3 4">
    <name type="scientific">Didymodactylos carnosus</name>
    <dbReference type="NCBI Taxonomy" id="1234261"/>
    <lineage>
        <taxon>Eukaryota</taxon>
        <taxon>Metazoa</taxon>
        <taxon>Spiralia</taxon>
        <taxon>Gnathifera</taxon>
        <taxon>Rotifera</taxon>
        <taxon>Eurotatoria</taxon>
        <taxon>Bdelloidea</taxon>
        <taxon>Philodinida</taxon>
        <taxon>Philodinidae</taxon>
        <taxon>Didymodactylos</taxon>
    </lineage>
</organism>